<dbReference type="GO" id="GO:0003993">
    <property type="term" value="F:acid phosphatase activity"/>
    <property type="evidence" value="ECO:0007669"/>
    <property type="project" value="UniProtKB-EC"/>
</dbReference>
<evidence type="ECO:0000256" key="2">
    <source>
        <dbReference type="ARBA" id="ARBA00005375"/>
    </source>
</evidence>
<dbReference type="PROSITE" id="PS00616">
    <property type="entry name" value="HIS_ACID_PHOSPHAT_1"/>
    <property type="match status" value="1"/>
</dbReference>
<reference evidence="4 5" key="1">
    <citation type="journal article" date="2018" name="Gigascience">
        <title>Genomes of trombidid mites reveal novel predicted allergens and laterally-transferred genes associated with secondary metabolism.</title>
        <authorList>
            <person name="Dong X."/>
            <person name="Chaisiri K."/>
            <person name="Xia D."/>
            <person name="Armstrong S.D."/>
            <person name="Fang Y."/>
            <person name="Donnelly M.J."/>
            <person name="Kadowaki T."/>
            <person name="McGarry J.W."/>
            <person name="Darby A.C."/>
            <person name="Makepeace B.L."/>
        </authorList>
    </citation>
    <scope>NUCLEOTIDE SEQUENCE [LARGE SCALE GENOMIC DNA]</scope>
    <source>
        <strain evidence="4">UoL-UT</strain>
    </source>
</reference>
<evidence type="ECO:0000313" key="4">
    <source>
        <dbReference type="EMBL" id="RWS28843.1"/>
    </source>
</evidence>
<organism evidence="4 5">
    <name type="scientific">Leptotrombidium deliense</name>
    <dbReference type="NCBI Taxonomy" id="299467"/>
    <lineage>
        <taxon>Eukaryota</taxon>
        <taxon>Metazoa</taxon>
        <taxon>Ecdysozoa</taxon>
        <taxon>Arthropoda</taxon>
        <taxon>Chelicerata</taxon>
        <taxon>Arachnida</taxon>
        <taxon>Acari</taxon>
        <taxon>Acariformes</taxon>
        <taxon>Trombidiformes</taxon>
        <taxon>Prostigmata</taxon>
        <taxon>Anystina</taxon>
        <taxon>Parasitengona</taxon>
        <taxon>Trombiculoidea</taxon>
        <taxon>Trombiculidae</taxon>
        <taxon>Leptotrombidium</taxon>
    </lineage>
</organism>
<dbReference type="AlphaFoldDB" id="A0A443SMY3"/>
<dbReference type="PANTHER" id="PTHR11567">
    <property type="entry name" value="ACID PHOSPHATASE-RELATED"/>
    <property type="match status" value="1"/>
</dbReference>
<dbReference type="Gene3D" id="3.40.50.1240">
    <property type="entry name" value="Phosphoglycerate mutase-like"/>
    <property type="match status" value="1"/>
</dbReference>
<dbReference type="OrthoDB" id="6413031at2759"/>
<comment type="caution">
    <text evidence="4">The sequence shown here is derived from an EMBL/GenBank/DDBJ whole genome shotgun (WGS) entry which is preliminary data.</text>
</comment>
<protein>
    <submittedName>
        <fullName evidence="4">Lysosomal acid phosphatase-like protein 3</fullName>
    </submittedName>
</protein>
<proteinExistence type="inferred from homology"/>
<dbReference type="Pfam" id="PF00328">
    <property type="entry name" value="His_Phos_2"/>
    <property type="match status" value="1"/>
</dbReference>
<comment type="similarity">
    <text evidence="2">Belongs to the histidine acid phosphatase family.</text>
</comment>
<dbReference type="InterPro" id="IPR000560">
    <property type="entry name" value="His_Pase_clade-2"/>
</dbReference>
<dbReference type="InterPro" id="IPR029033">
    <property type="entry name" value="His_PPase_superfam"/>
</dbReference>
<feature type="chain" id="PRO_5019125878" evidence="3">
    <location>
        <begin position="20"/>
        <end position="357"/>
    </location>
</feature>
<dbReference type="InterPro" id="IPR033379">
    <property type="entry name" value="Acid_Pase_AS"/>
</dbReference>
<gene>
    <name evidence="4" type="ORF">B4U80_05529</name>
</gene>
<dbReference type="Proteomes" id="UP000288716">
    <property type="component" value="Unassembled WGS sequence"/>
</dbReference>
<dbReference type="InterPro" id="IPR050645">
    <property type="entry name" value="Histidine_acid_phosphatase"/>
</dbReference>
<evidence type="ECO:0000256" key="1">
    <source>
        <dbReference type="ARBA" id="ARBA00000032"/>
    </source>
</evidence>
<dbReference type="EMBL" id="NCKV01001186">
    <property type="protein sequence ID" value="RWS28843.1"/>
    <property type="molecule type" value="Genomic_DNA"/>
</dbReference>
<accession>A0A443SMY3</accession>
<keyword evidence="3" id="KW-0732">Signal</keyword>
<dbReference type="STRING" id="299467.A0A443SMY3"/>
<dbReference type="CDD" id="cd07061">
    <property type="entry name" value="HP_HAP_like"/>
    <property type="match status" value="1"/>
</dbReference>
<dbReference type="VEuPathDB" id="VectorBase:LDEU003197"/>
<name>A0A443SMY3_9ACAR</name>
<keyword evidence="5" id="KW-1185">Reference proteome</keyword>
<dbReference type="PANTHER" id="PTHR11567:SF210">
    <property type="entry name" value="ACID PHOSPHATASE 5-RELATED"/>
    <property type="match status" value="1"/>
</dbReference>
<evidence type="ECO:0000313" key="5">
    <source>
        <dbReference type="Proteomes" id="UP000288716"/>
    </source>
</evidence>
<evidence type="ECO:0000256" key="3">
    <source>
        <dbReference type="SAM" id="SignalP"/>
    </source>
</evidence>
<feature type="signal peptide" evidence="3">
    <location>
        <begin position="1"/>
        <end position="19"/>
    </location>
</feature>
<sequence length="357" mass="41671">MTFDCLIFLTVFCFAVTSAEIDRVIIISRHGDRTPTKSFPNDPYSNDSYWEDGWGQLTGAGKRRMLHLGQYLRKTYNKILSDNPREVEAQSSEASRCVESLLVMLAGLYPPKGRWQWHESINWQPIAIRVRESKSNGMLAKSRCPALESEMADIRRSKEVEELSKKHELILSKVEKFTSIGNVYKARHVMSTMQIQQQVGLQQPEWYTNEIQEEMKNIRGSLFHLDSSTKIVQRLKAGLIFREIRIILKKEKNRYRNKKLFLMSTHDNKINVFNKKPPPFGSSVIIELHNMSKNQYIRAYYLNETHTENAVPLMFPFCNSKSICPLPTFLKYIEEFIMKSWRKECKMQIVSESIESL</sequence>
<dbReference type="SUPFAM" id="SSF53254">
    <property type="entry name" value="Phosphoglycerate mutase-like"/>
    <property type="match status" value="1"/>
</dbReference>
<comment type="catalytic activity">
    <reaction evidence="1">
        <text>a phosphate monoester + H2O = an alcohol + phosphate</text>
        <dbReference type="Rhea" id="RHEA:15017"/>
        <dbReference type="ChEBI" id="CHEBI:15377"/>
        <dbReference type="ChEBI" id="CHEBI:30879"/>
        <dbReference type="ChEBI" id="CHEBI:43474"/>
        <dbReference type="ChEBI" id="CHEBI:67140"/>
        <dbReference type="EC" id="3.1.3.2"/>
    </reaction>
</comment>